<dbReference type="GeneID" id="36830869"/>
<dbReference type="InterPro" id="IPR003010">
    <property type="entry name" value="C-N_Hydrolase"/>
</dbReference>
<protein>
    <submittedName>
        <fullName evidence="2">Carbon-nitrogen hydrolase family protein</fullName>
    </submittedName>
</protein>
<organism evidence="2 3">
    <name type="scientific">Acidianus brierleyi</name>
    <dbReference type="NCBI Taxonomy" id="41673"/>
    <lineage>
        <taxon>Archaea</taxon>
        <taxon>Thermoproteota</taxon>
        <taxon>Thermoprotei</taxon>
        <taxon>Sulfolobales</taxon>
        <taxon>Sulfolobaceae</taxon>
        <taxon>Acidianus</taxon>
    </lineage>
</organism>
<evidence type="ECO:0000313" key="2">
    <source>
        <dbReference type="EMBL" id="AWR93547.1"/>
    </source>
</evidence>
<keyword evidence="3" id="KW-1185">Reference proteome</keyword>
<keyword evidence="2" id="KW-0378">Hydrolase</keyword>
<reference evidence="2 3" key="1">
    <citation type="submission" date="2018-05" db="EMBL/GenBank/DDBJ databases">
        <title>Complete Genome Sequences of Extremely Thermoacidophilic, Metal-Mobilizing Type-Strain Members of the Archaeal Family Sulfolobaceae: Acidianus brierleyi DSM-1651T, Acidianus sulfidivorans DSM-18786T, Metallosphaera hakonensis DSM-7519T, and Metallosphaera prunae DSM-10039T.</title>
        <authorList>
            <person name="Counts J.A."/>
            <person name="Kelly R.M."/>
        </authorList>
    </citation>
    <scope>NUCLEOTIDE SEQUENCE [LARGE SCALE GENOMIC DNA]</scope>
    <source>
        <strain evidence="2 3">DSM 1651</strain>
    </source>
</reference>
<gene>
    <name evidence="2" type="ORF">DFR85_01895</name>
</gene>
<dbReference type="CDD" id="cd07197">
    <property type="entry name" value="nitrilase"/>
    <property type="match status" value="1"/>
</dbReference>
<dbReference type="Proteomes" id="UP000248044">
    <property type="component" value="Chromosome"/>
</dbReference>
<evidence type="ECO:0000313" key="3">
    <source>
        <dbReference type="Proteomes" id="UP000248044"/>
    </source>
</evidence>
<sequence>MKIGIVQPSNVKSAIELTETVLSKGAQLVLLPEKWVKTLDEIPLSDFQRLALKYTAYIIPGAIEDGVSVIAPIIDNSGKVRGIAKKLHLFGKEKERLLPGDKSIIFTYSGIKFGISICYDIDFPETIRNMFRKGVEILLVPSKITTEGLKIWKDYIKIRSLENRIAIVNANALDPPNYVGNSFALTPIKKGELVDTLTVAELGEEDGYAIADIDPLSYFHLRLERLKEISDTSVEEI</sequence>
<dbReference type="KEGG" id="abri:DFR85_01895"/>
<proteinExistence type="predicted"/>
<feature type="domain" description="CN hydrolase" evidence="1">
    <location>
        <begin position="1"/>
        <end position="215"/>
    </location>
</feature>
<accession>A0A2U9IC09</accession>
<dbReference type="PANTHER" id="PTHR23088">
    <property type="entry name" value="NITRILASE-RELATED"/>
    <property type="match status" value="1"/>
</dbReference>
<dbReference type="SUPFAM" id="SSF56317">
    <property type="entry name" value="Carbon-nitrogen hydrolase"/>
    <property type="match status" value="1"/>
</dbReference>
<dbReference type="OrthoDB" id="41015at2157"/>
<dbReference type="RefSeq" id="WP_110269431.1">
    <property type="nucleotide sequence ID" value="NZ_CP029289.2"/>
</dbReference>
<dbReference type="GO" id="GO:0016787">
    <property type="term" value="F:hydrolase activity"/>
    <property type="evidence" value="ECO:0007669"/>
    <property type="project" value="UniProtKB-KW"/>
</dbReference>
<dbReference type="PROSITE" id="PS01227">
    <property type="entry name" value="UPF0012"/>
    <property type="match status" value="1"/>
</dbReference>
<dbReference type="Gene3D" id="3.60.110.10">
    <property type="entry name" value="Carbon-nitrogen hydrolase"/>
    <property type="match status" value="1"/>
</dbReference>
<dbReference type="InterPro" id="IPR036526">
    <property type="entry name" value="C-N_Hydrolase_sf"/>
</dbReference>
<dbReference type="PANTHER" id="PTHR23088:SF27">
    <property type="entry name" value="DEAMINATED GLUTATHIONE AMIDASE"/>
    <property type="match status" value="1"/>
</dbReference>
<dbReference type="InterPro" id="IPR001110">
    <property type="entry name" value="UPF0012_CS"/>
</dbReference>
<evidence type="ECO:0000259" key="1">
    <source>
        <dbReference type="PROSITE" id="PS50263"/>
    </source>
</evidence>
<dbReference type="PROSITE" id="PS50263">
    <property type="entry name" value="CN_HYDROLASE"/>
    <property type="match status" value="1"/>
</dbReference>
<dbReference type="AlphaFoldDB" id="A0A2U9IC09"/>
<dbReference type="EMBL" id="CP029289">
    <property type="protein sequence ID" value="AWR93547.1"/>
    <property type="molecule type" value="Genomic_DNA"/>
</dbReference>
<name>A0A2U9IC09_9CREN</name>
<dbReference type="Pfam" id="PF00795">
    <property type="entry name" value="CN_hydrolase"/>
    <property type="match status" value="1"/>
</dbReference>